<accession>A0A261UJR0</accession>
<sequence>MLQSPAPTRANLNVFARRLKTAAARHFQVRESSLIEALSRGLGGRTHASLLAQSAMQPSEPVCFNHAEFVARLTELKDARTAEAVGALLDGIRIVVTVTKRSTARQRAVNFTDIAYDVTAEVQGADGAILYRQPQFFLPEFRAADGTERYRIDSAAAFRADERFPVTRQRNGRELMTAKLIDGRWEGGLYVYATDHQQDDARCVRSVKASLARHILPAVTPRVRCRIFRPDSYDYGAWRVEMTVGPAIQAYWEYSPLRFDLPSLPHRRFHAEKPDVQYMPDTDLGQFVDGVWSLDIYSNGIPEDGNPTPISQVRAALLASVNATLQRAGFPG</sequence>
<dbReference type="Proteomes" id="UP000215767">
    <property type="component" value="Unassembled WGS sequence"/>
</dbReference>
<proteinExistence type="predicted"/>
<reference evidence="2" key="1">
    <citation type="submission" date="2017-05" db="EMBL/GenBank/DDBJ databases">
        <title>Complete and WGS of Bordetella genogroups.</title>
        <authorList>
            <person name="Spilker T."/>
            <person name="Lipuma J."/>
        </authorList>
    </citation>
    <scope>NUCLEOTIDE SEQUENCE [LARGE SCALE GENOMIC DNA]</scope>
    <source>
        <strain evidence="2">AU8856</strain>
    </source>
</reference>
<evidence type="ECO:0000313" key="2">
    <source>
        <dbReference type="Proteomes" id="UP000215767"/>
    </source>
</evidence>
<evidence type="ECO:0000313" key="1">
    <source>
        <dbReference type="EMBL" id="OZI62128.1"/>
    </source>
</evidence>
<gene>
    <name evidence="1" type="ORF">CAL28_23165</name>
</gene>
<name>A0A261UJR0_9BORD</name>
<dbReference type="EMBL" id="NEVS01000004">
    <property type="protein sequence ID" value="OZI62128.1"/>
    <property type="molecule type" value="Genomic_DNA"/>
</dbReference>
<keyword evidence="2" id="KW-1185">Reference proteome</keyword>
<dbReference type="OrthoDB" id="6627271at2"/>
<protein>
    <submittedName>
        <fullName evidence="1">Uncharacterized protein</fullName>
    </submittedName>
</protein>
<organism evidence="1 2">
    <name type="scientific">Bordetella genomosp. 11</name>
    <dbReference type="NCBI Taxonomy" id="1416808"/>
    <lineage>
        <taxon>Bacteria</taxon>
        <taxon>Pseudomonadati</taxon>
        <taxon>Pseudomonadota</taxon>
        <taxon>Betaproteobacteria</taxon>
        <taxon>Burkholderiales</taxon>
        <taxon>Alcaligenaceae</taxon>
        <taxon>Bordetella</taxon>
    </lineage>
</organism>
<dbReference type="RefSeq" id="WP_094843512.1">
    <property type="nucleotide sequence ID" value="NZ_NEVS01000004.1"/>
</dbReference>
<comment type="caution">
    <text evidence="1">The sequence shown here is derived from an EMBL/GenBank/DDBJ whole genome shotgun (WGS) entry which is preliminary data.</text>
</comment>
<dbReference type="AlphaFoldDB" id="A0A261UJR0"/>